<feature type="compositionally biased region" description="Low complexity" evidence="1">
    <location>
        <begin position="801"/>
        <end position="815"/>
    </location>
</feature>
<dbReference type="RefSeq" id="XP_002547213.1">
    <property type="nucleotide sequence ID" value="XM_002547167.1"/>
</dbReference>
<dbReference type="Gene3D" id="1.25.40.90">
    <property type="match status" value="1"/>
</dbReference>
<evidence type="ECO:0000256" key="1">
    <source>
        <dbReference type="SAM" id="MobiDB-lite"/>
    </source>
</evidence>
<dbReference type="SUPFAM" id="SSF48464">
    <property type="entry name" value="ENTH/VHS domain"/>
    <property type="match status" value="1"/>
</dbReference>
<keyword evidence="4" id="KW-1185">Reference proteome</keyword>
<feature type="region of interest" description="Disordered" evidence="1">
    <location>
        <begin position="567"/>
        <end position="788"/>
    </location>
</feature>
<feature type="compositionally biased region" description="Low complexity" evidence="1">
    <location>
        <begin position="703"/>
        <end position="720"/>
    </location>
</feature>
<dbReference type="EMBL" id="GG692396">
    <property type="protein sequence ID" value="EER34658.1"/>
    <property type="molecule type" value="Genomic_DNA"/>
</dbReference>
<reference evidence="3 4" key="1">
    <citation type="journal article" date="2009" name="Nature">
        <title>Evolution of pathogenicity and sexual reproduction in eight Candida genomes.</title>
        <authorList>
            <person name="Butler G."/>
            <person name="Rasmussen M.D."/>
            <person name="Lin M.F."/>
            <person name="Santos M.A."/>
            <person name="Sakthikumar S."/>
            <person name="Munro C.A."/>
            <person name="Rheinbay E."/>
            <person name="Grabherr M."/>
            <person name="Forche A."/>
            <person name="Reedy J.L."/>
            <person name="Agrafioti I."/>
            <person name="Arnaud M.B."/>
            <person name="Bates S."/>
            <person name="Brown A.J."/>
            <person name="Brunke S."/>
            <person name="Costanzo M.C."/>
            <person name="Fitzpatrick D.A."/>
            <person name="de Groot P.W."/>
            <person name="Harris D."/>
            <person name="Hoyer L.L."/>
            <person name="Hube B."/>
            <person name="Klis F.M."/>
            <person name="Kodira C."/>
            <person name="Lennard N."/>
            <person name="Logue M.E."/>
            <person name="Martin R."/>
            <person name="Neiman A.M."/>
            <person name="Nikolaou E."/>
            <person name="Quail M.A."/>
            <person name="Quinn J."/>
            <person name="Santos M.C."/>
            <person name="Schmitzberger F.F."/>
            <person name="Sherlock G."/>
            <person name="Shah P."/>
            <person name="Silverstein K.A."/>
            <person name="Skrzypek M.S."/>
            <person name="Soll D."/>
            <person name="Staggs R."/>
            <person name="Stansfield I."/>
            <person name="Stumpf M.P."/>
            <person name="Sudbery P.E."/>
            <person name="Srikantha T."/>
            <person name="Zeng Q."/>
            <person name="Berman J."/>
            <person name="Berriman M."/>
            <person name="Heitman J."/>
            <person name="Gow N.A."/>
            <person name="Lorenz M.C."/>
            <person name="Birren B.W."/>
            <person name="Kellis M."/>
            <person name="Cuomo C.A."/>
        </authorList>
    </citation>
    <scope>NUCLEOTIDE SEQUENCE [LARGE SCALE GENOMIC DNA]</scope>
    <source>
        <strain evidence="4">ATCC MYA-3404 / T1</strain>
    </source>
</reference>
<name>C5M6N8_CANTT</name>
<feature type="compositionally biased region" description="Polar residues" evidence="1">
    <location>
        <begin position="816"/>
        <end position="841"/>
    </location>
</feature>
<dbReference type="PROSITE" id="PS51391">
    <property type="entry name" value="CID"/>
    <property type="match status" value="1"/>
</dbReference>
<dbReference type="CDD" id="cd16982">
    <property type="entry name" value="CID_Pcf11"/>
    <property type="match status" value="1"/>
</dbReference>
<feature type="compositionally biased region" description="Low complexity" evidence="1">
    <location>
        <begin position="15"/>
        <end position="33"/>
    </location>
</feature>
<evidence type="ECO:0000259" key="2">
    <source>
        <dbReference type="PROSITE" id="PS51391"/>
    </source>
</evidence>
<dbReference type="AlphaFoldDB" id="C5M6N8"/>
<dbReference type="KEGG" id="ctp:CTRG_01519"/>
<feature type="compositionally biased region" description="Polar residues" evidence="1">
    <location>
        <begin position="779"/>
        <end position="788"/>
    </location>
</feature>
<sequence length="932" mass="105047">MSYYRPNYNQNGRHNSNTTNNNNNNNNKNYSYDDYSESEYEEYPERGYNADEFASLLSGLRNTTRAIQNITDYCAEYIDFATPISEDIKRHILKTNPDYKLAGFYLIDYLVKTIDQPYTALFSKDLLKLFVDTYGVVNDNVRKKLIDLFIIWENPSAPRFPSNVLVRLRKCIISVTNNPDIIDETKEGISSQVLVRDLKAHNKCITERDKDLDLFKQHPLAEFFIGEDWEKFEKVKTDNYALTAEINGIFDQMEGLGISTTIDQGQRNTSLFNEQAEEIFDQVMKVKKEQDRQSIQWKTFKQEIGLLLFERKQEYEKQKIKKARKNVGIRYLKNNYHEIDPNPVGSFFSNVLDDSDEFKEAVKKFGKPIKFTDEDLLFVHEEDQVDNYEPGSDTGESNALIAFQNEPSSNSLGLAIDFGIFNETDDPGIEDNIPAGSSEDNNRELALVRGDGNTETAVAQENMSKVGELQSSYNSSKQNQSELLDTSELLERFKNKYQVKDSSNEKLLTSSREQVQQPRDNEYGQQLSQLQNINGEGNTSTETNTKRLDSSSIISTLEEIRNKYLTPASNNGKIDETERSPVDNGTQSVNTSSISNVNDGMMVDESQEEPVVRTEKQGENRIRNSSPSIAHTSNASQTIATHSTTPKSAPIQSTTNFEDQHQKPIPSTTRRPSFSYMEKYGNAKHQQSVRTSETSNQQTFEDSTSTTLLPPRQPQPQSSLVRKHPDQQQQKSPQLRSPNEPFVPLHSTTTGSTIAPGNSEHLSISTQQEPRPWSPVPPTISQSQSDQNKQLKVNVSLDITSHNNNPISNNSPQSSVDVSNEMTTNKNSPSLASEGPTNTEVSTTSSSTTKKLRISDYKQQKSLSPTIRVPSSAKEKSISSPTEQATSRPSLDSTRHSHSYGGLAIPRRKSSLKRPSDSNISSSKPSKSVRFE</sequence>
<dbReference type="InterPro" id="IPR006569">
    <property type="entry name" value="CID_dom"/>
</dbReference>
<feature type="domain" description="CID" evidence="2">
    <location>
        <begin position="45"/>
        <end position="176"/>
    </location>
</feature>
<dbReference type="HOGENOM" id="CLU_313981_0_0_1"/>
<dbReference type="OrthoDB" id="4013281at2759"/>
<feature type="region of interest" description="Disordered" evidence="1">
    <location>
        <begin position="1"/>
        <end position="38"/>
    </location>
</feature>
<feature type="compositionally biased region" description="Polar residues" evidence="1">
    <location>
        <begin position="684"/>
        <end position="702"/>
    </location>
</feature>
<feature type="region of interest" description="Disordered" evidence="1">
    <location>
        <begin position="800"/>
        <end position="932"/>
    </location>
</feature>
<dbReference type="STRING" id="294747.C5M6N8"/>
<feature type="compositionally biased region" description="Polar residues" evidence="1">
    <location>
        <begin position="727"/>
        <end position="737"/>
    </location>
</feature>
<feature type="compositionally biased region" description="Basic and acidic residues" evidence="1">
    <location>
        <begin position="610"/>
        <end position="622"/>
    </location>
</feature>
<dbReference type="eggNOG" id="KOG2071">
    <property type="taxonomic scope" value="Eukaryota"/>
</dbReference>
<proteinExistence type="predicted"/>
<organism evidence="3 4">
    <name type="scientific">Candida tropicalis (strain ATCC MYA-3404 / T1)</name>
    <name type="common">Yeast</name>
    <dbReference type="NCBI Taxonomy" id="294747"/>
    <lineage>
        <taxon>Eukaryota</taxon>
        <taxon>Fungi</taxon>
        <taxon>Dikarya</taxon>
        <taxon>Ascomycota</taxon>
        <taxon>Saccharomycotina</taxon>
        <taxon>Pichiomycetes</taxon>
        <taxon>Debaryomycetaceae</taxon>
        <taxon>Candida/Lodderomyces clade</taxon>
        <taxon>Candida</taxon>
    </lineage>
</organism>
<feature type="compositionally biased region" description="Polar residues" evidence="1">
    <location>
        <begin position="878"/>
        <end position="892"/>
    </location>
</feature>
<dbReference type="Proteomes" id="UP000002037">
    <property type="component" value="Unassembled WGS sequence"/>
</dbReference>
<feature type="compositionally biased region" description="Polar residues" evidence="1">
    <location>
        <begin position="746"/>
        <end position="769"/>
    </location>
</feature>
<feature type="compositionally biased region" description="Polar residues" evidence="1">
    <location>
        <begin position="583"/>
        <end position="598"/>
    </location>
</feature>
<evidence type="ECO:0000313" key="4">
    <source>
        <dbReference type="Proteomes" id="UP000002037"/>
    </source>
</evidence>
<dbReference type="VEuPathDB" id="FungiDB:CTRG_01519"/>
<feature type="compositionally biased region" description="Polar residues" evidence="1">
    <location>
        <begin position="623"/>
        <end position="657"/>
    </location>
</feature>
<dbReference type="SMART" id="SM00582">
    <property type="entry name" value="RPR"/>
    <property type="match status" value="1"/>
</dbReference>
<protein>
    <recommendedName>
        <fullName evidence="2">CID domain-containing protein</fullName>
    </recommendedName>
</protein>
<feature type="compositionally biased region" description="Low complexity" evidence="1">
    <location>
        <begin position="917"/>
        <end position="932"/>
    </location>
</feature>
<evidence type="ECO:0000313" key="3">
    <source>
        <dbReference type="EMBL" id="EER34658.1"/>
    </source>
</evidence>
<dbReference type="GeneID" id="8300733"/>
<accession>C5M6N8</accession>
<dbReference type="Pfam" id="PF04818">
    <property type="entry name" value="CID"/>
    <property type="match status" value="1"/>
</dbReference>
<gene>
    <name evidence="3" type="ORF">CTRG_01519</name>
</gene>
<dbReference type="InterPro" id="IPR047415">
    <property type="entry name" value="Pcf11_CID"/>
</dbReference>
<dbReference type="InterPro" id="IPR008942">
    <property type="entry name" value="ENTH_VHS"/>
</dbReference>